<feature type="region of interest" description="Disordered" evidence="2">
    <location>
        <begin position="398"/>
        <end position="417"/>
    </location>
</feature>
<dbReference type="InterPro" id="IPR019819">
    <property type="entry name" value="Carboxylesterase_B_CS"/>
</dbReference>
<dbReference type="EMBL" id="JAHWGI010000011">
    <property type="protein sequence ID" value="KAK3907595.1"/>
    <property type="molecule type" value="Genomic_DNA"/>
</dbReference>
<dbReference type="InterPro" id="IPR002018">
    <property type="entry name" value="CarbesteraseB"/>
</dbReference>
<reference evidence="4" key="1">
    <citation type="submission" date="2021-07" db="EMBL/GenBank/DDBJ databases">
        <authorList>
            <person name="Catto M.A."/>
            <person name="Jacobson A."/>
            <person name="Kennedy G."/>
            <person name="Labadie P."/>
            <person name="Hunt B.G."/>
            <person name="Srinivasan R."/>
        </authorList>
    </citation>
    <scope>NUCLEOTIDE SEQUENCE</scope>
    <source>
        <strain evidence="4">PL_HMW_Pooled</strain>
        <tissue evidence="4">Head</tissue>
    </source>
</reference>
<sequence>MLAHLKMAPRAPAPWDGVREAVAEGPVCPQGQPDGPEGVLGDEDCLYLNVYVPAAALEVGAGEAAATTEPPPTTTTAVPTTGPPLTAEDAVNDTESAPGPPLLPVLFFLHGSGSWFQRGTAGAVDLGPELLLQHDVVVVTPSFRLGALGFASLDTAGVPGNAALKDALAALRWLHRNARALGADKDRITVGGHGSGAALAHYLTLAPAAAGLARAAILQSGSALQHWAYTEDHVRYATELAARIDPEAARMSNDTRDVEDVLRNATAAQLLRGHAEMTRARPHRVNYVPFVPSPERRRPHSRRLGEEEDDGDGEDEEVFLPHDPEYLVVKRPVPSVPVLAGVTSQEALLRFCNLKWDLFPEQMEIYNSELWHLLPLNLWPGEDTAAAFNVSRPALGEDREDLERGRGEDAAPPSFPPEVRDVADHVREEYFGGANITNSSQQVVELLNDVFYNADIHRLATRRAQAAARPTYLYRFSFEGDYNVGRARRRLDGPGAVHTDEMGYVWRVEGLGQNATADSAAALTLRRMTVMWTNFVKTGSPVPELSELLPVAWPPTEADTLPKQAVMDIGGELRLRVEPMGGRHMNFWRIEYRNLRNGGGL</sequence>
<feature type="domain" description="Carboxylesterase type B" evidence="3">
    <location>
        <begin position="8"/>
        <end position="574"/>
    </location>
</feature>
<evidence type="ECO:0000256" key="2">
    <source>
        <dbReference type="SAM" id="MobiDB-lite"/>
    </source>
</evidence>
<dbReference type="Pfam" id="PF00135">
    <property type="entry name" value="COesterase"/>
    <property type="match status" value="1"/>
</dbReference>
<reference evidence="4" key="2">
    <citation type="journal article" date="2023" name="BMC Genomics">
        <title>Pest status, molecular evolution, and epigenetic factors derived from the genome assembly of Frankliniella fusca, a thysanopteran phytovirus vector.</title>
        <authorList>
            <person name="Catto M.A."/>
            <person name="Labadie P.E."/>
            <person name="Jacobson A.L."/>
            <person name="Kennedy G.G."/>
            <person name="Srinivasan R."/>
            <person name="Hunt B.G."/>
        </authorList>
    </citation>
    <scope>NUCLEOTIDE SEQUENCE</scope>
    <source>
        <strain evidence="4">PL_HMW_Pooled</strain>
    </source>
</reference>
<feature type="compositionally biased region" description="Basic and acidic residues" evidence="2">
    <location>
        <begin position="398"/>
        <end position="409"/>
    </location>
</feature>
<protein>
    <submittedName>
        <fullName evidence="4">Esterase FE4</fullName>
    </submittedName>
</protein>
<name>A0AAE1L5W6_9NEOP</name>
<gene>
    <name evidence="4" type="ORF">KUF71_003094</name>
</gene>
<comment type="caution">
    <text evidence="4">The sequence shown here is derived from an EMBL/GenBank/DDBJ whole genome shotgun (WGS) entry which is preliminary data.</text>
</comment>
<dbReference type="PROSITE" id="PS00941">
    <property type="entry name" value="CARBOXYLESTERASE_B_2"/>
    <property type="match status" value="1"/>
</dbReference>
<proteinExistence type="predicted"/>
<keyword evidence="5" id="KW-1185">Reference proteome</keyword>
<evidence type="ECO:0000256" key="1">
    <source>
        <dbReference type="ARBA" id="ARBA00023180"/>
    </source>
</evidence>
<dbReference type="AlphaFoldDB" id="A0AAE1L5W6"/>
<dbReference type="InterPro" id="IPR029058">
    <property type="entry name" value="AB_hydrolase_fold"/>
</dbReference>
<feature type="compositionally biased region" description="Low complexity" evidence="2">
    <location>
        <begin position="62"/>
        <end position="87"/>
    </location>
</feature>
<evidence type="ECO:0000259" key="3">
    <source>
        <dbReference type="Pfam" id="PF00135"/>
    </source>
</evidence>
<feature type="region of interest" description="Disordered" evidence="2">
    <location>
        <begin position="62"/>
        <end position="96"/>
    </location>
</feature>
<feature type="compositionally biased region" description="Acidic residues" evidence="2">
    <location>
        <begin position="306"/>
        <end position="315"/>
    </location>
</feature>
<evidence type="ECO:0000313" key="5">
    <source>
        <dbReference type="Proteomes" id="UP001219518"/>
    </source>
</evidence>
<dbReference type="Gene3D" id="3.40.50.1820">
    <property type="entry name" value="alpha/beta hydrolase"/>
    <property type="match status" value="1"/>
</dbReference>
<evidence type="ECO:0000313" key="4">
    <source>
        <dbReference type="EMBL" id="KAK3907595.1"/>
    </source>
</evidence>
<dbReference type="PANTHER" id="PTHR11559">
    <property type="entry name" value="CARBOXYLESTERASE"/>
    <property type="match status" value="1"/>
</dbReference>
<accession>A0AAE1L5W6</accession>
<dbReference type="Proteomes" id="UP001219518">
    <property type="component" value="Unassembled WGS sequence"/>
</dbReference>
<keyword evidence="1" id="KW-0325">Glycoprotein</keyword>
<organism evidence="4 5">
    <name type="scientific">Frankliniella fusca</name>
    <dbReference type="NCBI Taxonomy" id="407009"/>
    <lineage>
        <taxon>Eukaryota</taxon>
        <taxon>Metazoa</taxon>
        <taxon>Ecdysozoa</taxon>
        <taxon>Arthropoda</taxon>
        <taxon>Hexapoda</taxon>
        <taxon>Insecta</taxon>
        <taxon>Pterygota</taxon>
        <taxon>Neoptera</taxon>
        <taxon>Paraneoptera</taxon>
        <taxon>Thysanoptera</taxon>
        <taxon>Terebrantia</taxon>
        <taxon>Thripoidea</taxon>
        <taxon>Thripidae</taxon>
        <taxon>Frankliniella</taxon>
    </lineage>
</organism>
<feature type="region of interest" description="Disordered" evidence="2">
    <location>
        <begin position="289"/>
        <end position="315"/>
    </location>
</feature>
<dbReference type="SUPFAM" id="SSF53474">
    <property type="entry name" value="alpha/beta-Hydrolases"/>
    <property type="match status" value="1"/>
</dbReference>
<dbReference type="InterPro" id="IPR050309">
    <property type="entry name" value="Type-B_Carboxylest/Lipase"/>
</dbReference>